<gene>
    <name evidence="1" type="ORF">BJ138DRAFT_1174848</name>
</gene>
<protein>
    <submittedName>
        <fullName evidence="1">Uncharacterized protein</fullName>
    </submittedName>
</protein>
<reference evidence="1" key="1">
    <citation type="journal article" date="2021" name="New Phytol.">
        <title>Evolutionary innovations through gain and loss of genes in the ectomycorrhizal Boletales.</title>
        <authorList>
            <person name="Wu G."/>
            <person name="Miyauchi S."/>
            <person name="Morin E."/>
            <person name="Kuo A."/>
            <person name="Drula E."/>
            <person name="Varga T."/>
            <person name="Kohler A."/>
            <person name="Feng B."/>
            <person name="Cao Y."/>
            <person name="Lipzen A."/>
            <person name="Daum C."/>
            <person name="Hundley H."/>
            <person name="Pangilinan J."/>
            <person name="Johnson J."/>
            <person name="Barry K."/>
            <person name="LaButti K."/>
            <person name="Ng V."/>
            <person name="Ahrendt S."/>
            <person name="Min B."/>
            <person name="Choi I.G."/>
            <person name="Park H."/>
            <person name="Plett J.M."/>
            <person name="Magnuson J."/>
            <person name="Spatafora J.W."/>
            <person name="Nagy L.G."/>
            <person name="Henrissat B."/>
            <person name="Grigoriev I.V."/>
            <person name="Yang Z.L."/>
            <person name="Xu J."/>
            <person name="Martin F.M."/>
        </authorList>
    </citation>
    <scope>NUCLEOTIDE SEQUENCE</scope>
    <source>
        <strain evidence="1">ATCC 28755</strain>
    </source>
</reference>
<evidence type="ECO:0000313" key="1">
    <source>
        <dbReference type="EMBL" id="KAH7906760.1"/>
    </source>
</evidence>
<dbReference type="Proteomes" id="UP000790377">
    <property type="component" value="Unassembled WGS sequence"/>
</dbReference>
<proteinExistence type="predicted"/>
<evidence type="ECO:0000313" key="2">
    <source>
        <dbReference type="Proteomes" id="UP000790377"/>
    </source>
</evidence>
<sequence>MKKSAYDFVVDQWSTVPAVETADLTGQTVVVVGANTGIGLEAAKHFAKMNPKRLIIGCRSFERGNAALEEIKKETDYLHTELWLIDLTDFSTVKAFADRFNEEGGKKIDILVMNAGILKSQYLQTADGWEETVQVNHLSTALLSILLLPNLCEQGNQLASRLVIVSSDVHYWAEFQPEILNSKEPLRILSSKEYSTPKNMKNRYFETKLLNVFFVRALSAHLSSRSAPTVVAVNPGFCYSQLRRSMNDYLGLSIFNFCLEKAFARTSEQGGRQLVYGAVHGRGDEEEKMHGSFVSRGQVEEVADFALSEEGATMQSKVWDETIGILSHVSDKVECIEKEFLNKDNA</sequence>
<name>A0ACB7ZZQ8_9AGAM</name>
<keyword evidence="2" id="KW-1185">Reference proteome</keyword>
<dbReference type="EMBL" id="MU267979">
    <property type="protein sequence ID" value="KAH7906760.1"/>
    <property type="molecule type" value="Genomic_DNA"/>
</dbReference>
<organism evidence="1 2">
    <name type="scientific">Hygrophoropsis aurantiaca</name>
    <dbReference type="NCBI Taxonomy" id="72124"/>
    <lineage>
        <taxon>Eukaryota</taxon>
        <taxon>Fungi</taxon>
        <taxon>Dikarya</taxon>
        <taxon>Basidiomycota</taxon>
        <taxon>Agaricomycotina</taxon>
        <taxon>Agaricomycetes</taxon>
        <taxon>Agaricomycetidae</taxon>
        <taxon>Boletales</taxon>
        <taxon>Coniophorineae</taxon>
        <taxon>Hygrophoropsidaceae</taxon>
        <taxon>Hygrophoropsis</taxon>
    </lineage>
</organism>
<accession>A0ACB7ZZQ8</accession>
<comment type="caution">
    <text evidence="1">The sequence shown here is derived from an EMBL/GenBank/DDBJ whole genome shotgun (WGS) entry which is preliminary data.</text>
</comment>